<feature type="compositionally biased region" description="Basic and acidic residues" evidence="1">
    <location>
        <begin position="285"/>
        <end position="295"/>
    </location>
</feature>
<feature type="compositionally biased region" description="Basic and acidic residues" evidence="1">
    <location>
        <begin position="736"/>
        <end position="754"/>
    </location>
</feature>
<proteinExistence type="predicted"/>
<feature type="compositionally biased region" description="Basic and acidic residues" evidence="1">
    <location>
        <begin position="679"/>
        <end position="699"/>
    </location>
</feature>
<keyword evidence="3" id="KW-1185">Reference proteome</keyword>
<accession>A0A182SX07</accession>
<feature type="region of interest" description="Disordered" evidence="1">
    <location>
        <begin position="636"/>
        <end position="819"/>
    </location>
</feature>
<name>A0A182SX07_9DIPT</name>
<dbReference type="Proteomes" id="UP000075901">
    <property type="component" value="Unassembled WGS sequence"/>
</dbReference>
<dbReference type="PANTHER" id="PTHR14296">
    <property type="entry name" value="REMODELING AND SPACING FACTOR 1"/>
    <property type="match status" value="1"/>
</dbReference>
<dbReference type="GO" id="GO:0042393">
    <property type="term" value="F:histone binding"/>
    <property type="evidence" value="ECO:0007669"/>
    <property type="project" value="TreeGrafter"/>
</dbReference>
<feature type="compositionally biased region" description="Low complexity" evidence="1">
    <location>
        <begin position="702"/>
        <end position="715"/>
    </location>
</feature>
<protein>
    <recommendedName>
        <fullName evidence="4">DDT domain-containing protein</fullName>
    </recommendedName>
</protein>
<feature type="compositionally biased region" description="Basic and acidic residues" evidence="1">
    <location>
        <begin position="543"/>
        <end position="559"/>
    </location>
</feature>
<organism evidence="2 3">
    <name type="scientific">Anopheles maculatus</name>
    <dbReference type="NCBI Taxonomy" id="74869"/>
    <lineage>
        <taxon>Eukaryota</taxon>
        <taxon>Metazoa</taxon>
        <taxon>Ecdysozoa</taxon>
        <taxon>Arthropoda</taxon>
        <taxon>Hexapoda</taxon>
        <taxon>Insecta</taxon>
        <taxon>Pterygota</taxon>
        <taxon>Neoptera</taxon>
        <taxon>Endopterygota</taxon>
        <taxon>Diptera</taxon>
        <taxon>Nematocera</taxon>
        <taxon>Culicoidea</taxon>
        <taxon>Culicidae</taxon>
        <taxon>Anophelinae</taxon>
        <taxon>Anopheles</taxon>
        <taxon>Anopheles maculatus group</taxon>
    </lineage>
</organism>
<feature type="compositionally biased region" description="Basic and acidic residues" evidence="1">
    <location>
        <begin position="582"/>
        <end position="595"/>
    </location>
</feature>
<dbReference type="EnsemblMetazoa" id="AMAM015150-RA">
    <property type="protein sequence ID" value="AMAM015150-PA"/>
    <property type="gene ID" value="AMAM015150"/>
</dbReference>
<evidence type="ECO:0000256" key="1">
    <source>
        <dbReference type="SAM" id="MobiDB-lite"/>
    </source>
</evidence>
<reference evidence="2" key="2">
    <citation type="submission" date="2020-05" db="UniProtKB">
        <authorList>
            <consortium name="EnsemblMetazoa"/>
        </authorList>
    </citation>
    <scope>IDENTIFICATION</scope>
    <source>
        <strain evidence="2">maculatus3</strain>
    </source>
</reference>
<feature type="region of interest" description="Disordered" evidence="1">
    <location>
        <begin position="257"/>
        <end position="447"/>
    </location>
</feature>
<evidence type="ECO:0000313" key="2">
    <source>
        <dbReference type="EnsemblMetazoa" id="AMAM015150-PA"/>
    </source>
</evidence>
<feature type="region of interest" description="Disordered" evidence="1">
    <location>
        <begin position="846"/>
        <end position="878"/>
    </location>
</feature>
<dbReference type="AlphaFoldDB" id="A0A182SX07"/>
<feature type="compositionally biased region" description="Basic and acidic residues" evidence="1">
    <location>
        <begin position="405"/>
        <end position="417"/>
    </location>
</feature>
<dbReference type="PANTHER" id="PTHR14296:SF16">
    <property type="entry name" value="REMODELING AND SPACING FACTOR 1"/>
    <property type="match status" value="1"/>
</dbReference>
<evidence type="ECO:0000313" key="3">
    <source>
        <dbReference type="Proteomes" id="UP000075901"/>
    </source>
</evidence>
<dbReference type="InterPro" id="IPR028938">
    <property type="entry name" value="Rsf1-like"/>
</dbReference>
<dbReference type="GO" id="GO:0045892">
    <property type="term" value="P:negative regulation of DNA-templated transcription"/>
    <property type="evidence" value="ECO:0007669"/>
    <property type="project" value="TreeGrafter"/>
</dbReference>
<feature type="compositionally biased region" description="Basic and acidic residues" evidence="1">
    <location>
        <begin position="639"/>
        <end position="651"/>
    </location>
</feature>
<feature type="compositionally biased region" description="Basic and acidic residues" evidence="1">
    <location>
        <begin position="353"/>
        <end position="365"/>
    </location>
</feature>
<feature type="region of interest" description="Disordered" evidence="1">
    <location>
        <begin position="494"/>
        <end position="624"/>
    </location>
</feature>
<reference evidence="3" key="1">
    <citation type="submission" date="2013-09" db="EMBL/GenBank/DDBJ databases">
        <title>The Genome Sequence of Anopheles maculatus species B.</title>
        <authorList>
            <consortium name="The Broad Institute Genomics Platform"/>
            <person name="Neafsey D.E."/>
            <person name="Besansky N."/>
            <person name="Howell P."/>
            <person name="Walton C."/>
            <person name="Young S.K."/>
            <person name="Zeng Q."/>
            <person name="Gargeya S."/>
            <person name="Fitzgerald M."/>
            <person name="Haas B."/>
            <person name="Abouelleil A."/>
            <person name="Allen A.W."/>
            <person name="Alvarado L."/>
            <person name="Arachchi H.M."/>
            <person name="Berlin A.M."/>
            <person name="Chapman S.B."/>
            <person name="Gainer-Dewar J."/>
            <person name="Goldberg J."/>
            <person name="Griggs A."/>
            <person name="Gujja S."/>
            <person name="Hansen M."/>
            <person name="Howarth C."/>
            <person name="Imamovic A."/>
            <person name="Ireland A."/>
            <person name="Larimer J."/>
            <person name="McCowan C."/>
            <person name="Murphy C."/>
            <person name="Pearson M."/>
            <person name="Poon T.W."/>
            <person name="Priest M."/>
            <person name="Roberts A."/>
            <person name="Saif S."/>
            <person name="Shea T."/>
            <person name="Sisk P."/>
            <person name="Sykes S."/>
            <person name="Wortman J."/>
            <person name="Nusbaum C."/>
            <person name="Birren B."/>
        </authorList>
    </citation>
    <scope>NUCLEOTIDE SEQUENCE [LARGE SCALE GENOMIC DNA]</scope>
    <source>
        <strain evidence="3">maculatus3</strain>
    </source>
</reference>
<feature type="compositionally biased region" description="Basic and acidic residues" evidence="1">
    <location>
        <begin position="521"/>
        <end position="534"/>
    </location>
</feature>
<feature type="compositionally biased region" description="Polar residues" evidence="1">
    <location>
        <begin position="657"/>
        <end position="677"/>
    </location>
</feature>
<feature type="region of interest" description="Disordered" evidence="1">
    <location>
        <begin position="194"/>
        <end position="226"/>
    </location>
</feature>
<evidence type="ECO:0008006" key="4">
    <source>
        <dbReference type="Google" id="ProtNLM"/>
    </source>
</evidence>
<dbReference type="VEuPathDB" id="VectorBase:AMAM015150"/>
<dbReference type="GO" id="GO:0031213">
    <property type="term" value="C:RSF complex"/>
    <property type="evidence" value="ECO:0007669"/>
    <property type="project" value="InterPro"/>
</dbReference>
<sequence length="878" mass="96514">MAGAQITCENDPNFGIILSFMEQFGPFLDIGELNITELKSMLESGEAVPQALVDLHIKLMRKINKKVPAARWELALAKFAHSYSHQDAWEIERFGYKTANLAVKLRVLKALLEGQFDLNTKFKTQINTTGAGELRLDPLGRDRQGNCYWYFMDESANLQIYQSDPEMETWTLVASNRDEFVNMIEMLKDNRPIEPLVPVNAGDGEEEDSAGSMSETEAMKLDTSIPAPSEVLPSLIISRRTYKTPDQLDATLAVEDVKQEHSNSEPADKNEEENIQKPPQEDSGEERKEDSEMKTEPIAAKEPPDVMVEKDEPMNEADQEALGDSVPVDASEAVKMEVEQAVPATEAEMQTDDLEKGVPMAKEEQNESETMQDGNEKEVSIAGSKQSETTDVPVGAENPEGKQTNTKESREESDKHVNKTGTTALVEEEGVSEAIQDPPLVVKGEGSGADCNSGIELMFSEVIEEPVMFVYGFGAGHENDMGNTKKVEAVSNNAKEGECDNDCDTAKAGNGETELPQNREGNGDNKNEELDLSRKAVVVVPTKEQDAVDDVEKKNHGQKCELLPPGSSSGDADASTEADAVLADKKQSSRGKRNESMVLAQPQDKPVEKRRGSRKSNTPKKAFDATVTAVSLQIIGAADDEKLDKDGEAFRVETAVNKPSENANAANNGDHTASPSKETALKEEMKGTAKEVDSKERQEVVSTNSKTGSKSTTTNDVVKSEPGKEEEEEQKQEPPPQKDEKPRPEHSIVAKEEQSETVDDNAPSDQSNVKKESDQPEDPEGESPPKRKRRHRNGLVDGLDISMVLDAGSDGGGSVRQSRRIAMQKIKEETNRREIEDQMLKKMKADAVKKKKDLGMKISDDDYRAERSEHSTTEDSSS</sequence>
<feature type="compositionally biased region" description="Basic and acidic residues" evidence="1">
    <location>
        <begin position="257"/>
        <end position="275"/>
    </location>
</feature>
<feature type="compositionally biased region" description="Basic and acidic residues" evidence="1">
    <location>
        <begin position="302"/>
        <end position="313"/>
    </location>
</feature>